<name>M4NIT0_9GAMM</name>
<accession>M4NIT0</accession>
<dbReference type="RefSeq" id="WP_015449094.1">
    <property type="nucleotide sequence ID" value="NZ_CP088919.1"/>
</dbReference>
<protein>
    <recommendedName>
        <fullName evidence="3">Phosphoenolpyruvate protein kinase</fullName>
    </recommendedName>
</protein>
<dbReference type="AlphaFoldDB" id="M4NIT0"/>
<evidence type="ECO:0008006" key="3">
    <source>
        <dbReference type="Google" id="ProtNLM"/>
    </source>
</evidence>
<dbReference type="HOGENOM" id="CLU_2510463_0_0_6"/>
<keyword evidence="2" id="KW-1185">Reference proteome</keyword>
<gene>
    <name evidence="1" type="ORF">R2APBS1_3797</name>
</gene>
<organism evidence="1 2">
    <name type="scientific">Rhodanobacter denitrificans</name>
    <dbReference type="NCBI Taxonomy" id="666685"/>
    <lineage>
        <taxon>Bacteria</taxon>
        <taxon>Pseudomonadati</taxon>
        <taxon>Pseudomonadota</taxon>
        <taxon>Gammaproteobacteria</taxon>
        <taxon>Lysobacterales</taxon>
        <taxon>Rhodanobacteraceae</taxon>
        <taxon>Rhodanobacter</taxon>
    </lineage>
</organism>
<dbReference type="Proteomes" id="UP000011859">
    <property type="component" value="Chromosome"/>
</dbReference>
<sequence precursor="true">MNRIMVTLRRTRAIVRHPPHLKRTCMVALLVGIWLSAFNVGGQLLAGPWDLPLAIKIAMNVLTPFTVANLGLVSRQVGSESDEAG</sequence>
<reference evidence="1 2" key="1">
    <citation type="submission" date="2012-04" db="EMBL/GenBank/DDBJ databases">
        <title>Complete genome of Rhodanobacter sp. 2APBS1.</title>
        <authorList>
            <consortium name="US DOE Joint Genome Institute"/>
            <person name="Huntemann M."/>
            <person name="Wei C.-L."/>
            <person name="Han J."/>
            <person name="Detter J.C."/>
            <person name="Han C."/>
            <person name="Tapia R."/>
            <person name="Munk A.C.C."/>
            <person name="Chen A."/>
            <person name="Krypides N."/>
            <person name="Mavromatis K."/>
            <person name="Markowitz V."/>
            <person name="Szeto E."/>
            <person name="Ivanova N."/>
            <person name="Mikhailova N."/>
            <person name="Ovchinnikova G."/>
            <person name="Pagani I."/>
            <person name="Pati A."/>
            <person name="Goodwin L."/>
            <person name="Peters L."/>
            <person name="Pitluck S."/>
            <person name="Woyke T."/>
            <person name="Prakash O."/>
            <person name="Elkins J."/>
            <person name="Brown S."/>
            <person name="Palumbo A."/>
            <person name="Hemme C."/>
            <person name="Zhou J."/>
            <person name="Watson D."/>
            <person name="Jardine P."/>
            <person name="Kostka J."/>
            <person name="Green S."/>
        </authorList>
    </citation>
    <scope>NUCLEOTIDE SEQUENCE [LARGE SCALE GENOMIC DNA]</scope>
    <source>
        <strain evidence="1 2">2APBS1</strain>
    </source>
</reference>
<dbReference type="KEGG" id="rhd:R2APBS1_3797"/>
<dbReference type="EMBL" id="CP003470">
    <property type="protein sequence ID" value="AGG90855.1"/>
    <property type="molecule type" value="Genomic_DNA"/>
</dbReference>
<dbReference type="STRING" id="666685.R2APBS1_3797"/>
<dbReference type="GeneID" id="72428409"/>
<proteinExistence type="predicted"/>
<evidence type="ECO:0000313" key="1">
    <source>
        <dbReference type="EMBL" id="AGG90855.1"/>
    </source>
</evidence>
<evidence type="ECO:0000313" key="2">
    <source>
        <dbReference type="Proteomes" id="UP000011859"/>
    </source>
</evidence>
<dbReference type="eggNOG" id="ENOG502ZTES">
    <property type="taxonomic scope" value="Bacteria"/>
</dbReference>